<comment type="caution">
    <text evidence="1">The sequence shown here is derived from an EMBL/GenBank/DDBJ whole genome shotgun (WGS) entry which is preliminary data.</text>
</comment>
<reference evidence="1" key="1">
    <citation type="journal article" date="2012" name="Science">
        <title>Fermentation, hydrogen, and sulfur metabolism in multiple uncultivated bacterial phyla.</title>
        <authorList>
            <person name="Wrighton K.C."/>
            <person name="Thomas B.C."/>
            <person name="Sharon I."/>
            <person name="Miller C.S."/>
            <person name="Castelle C.J."/>
            <person name="VerBerkmoes N.C."/>
            <person name="Wilkins M.J."/>
            <person name="Hettich R.L."/>
            <person name="Lipton M.S."/>
            <person name="Williams K.H."/>
            <person name="Long P.E."/>
            <person name="Banfield J.F."/>
        </authorList>
    </citation>
    <scope>NUCLEOTIDE SEQUENCE [LARGE SCALE GENOMIC DNA]</scope>
</reference>
<organism evidence="1">
    <name type="scientific">uncultured bacterium</name>
    <name type="common">gcode 4</name>
    <dbReference type="NCBI Taxonomy" id="1234023"/>
    <lineage>
        <taxon>Bacteria</taxon>
        <taxon>environmental samples</taxon>
    </lineage>
</organism>
<accession>K1YMM6</accession>
<protein>
    <submittedName>
        <fullName evidence="1">Uncharacterized protein</fullName>
    </submittedName>
</protein>
<evidence type="ECO:0000313" key="1">
    <source>
        <dbReference type="EMBL" id="EKD44200.1"/>
    </source>
</evidence>
<name>K1YMM6_9BACT</name>
<gene>
    <name evidence="1" type="ORF">ACD_71C00215G0007</name>
</gene>
<sequence>MTSINIKTFVENNTKDVSIYTALTEAIVNWIHGIEELREGKNGEIVVEFQRSEQTNLDSLPLIKSVTVSDNGAWFNTSNYDYFDEIHTSHKIDIWGKWFWRLTFLKFFETIQIDSYYKEEEKFHHRTFDFVDDKTIIANPLLIENLPERDNLTSFKFRIKEKHHDKLDKGLDTIARKIFEKMFPFFVDENYHCPKIVLKDGTSEIVLNDYLENYKWIEKIENTIFTLSRQISADETISEEFNVKIYKVFHSQSHHSINLVADKRVVVDEKLSRFIPEFNEALIQKYENEKGQITEKGFIVQAYVVSKYLNERVTHDREWFDFEKTKQQIWAFSSDDIYHETAKIIKNLFKDEYTTRKDKKIKRINEYVKSNAKWHLPYIHDINFDDFWYDLKDEEIEIELQKIKIKREVDANSELNSIIKNKSTTSWDKSADVIKLITENSKSDLIHYVVNRKLVLEYFKELLRRDDDWKAELEEDIHNVIYPMWKDSTDTDYEDHNLWLLDERLVFSHYIASDKKISRKWSKLQQKSSKEPDLLMFDYRQSFRWWENESSNPLTIFEFKRPKRPNYTAEDNPIIQIAKYLEDIKDWKHEMPEWLEKIKVTNETPVYWYVIADITEKIVDFAKQQGLVKSPDGEWYFGFLSSYWLYVEIISYKKLLKDAELRNKVFFERLWL</sequence>
<proteinExistence type="predicted"/>
<dbReference type="EMBL" id="AMFJ01028946">
    <property type="protein sequence ID" value="EKD44200.1"/>
    <property type="molecule type" value="Genomic_DNA"/>
</dbReference>
<dbReference type="AlphaFoldDB" id="K1YMM6"/>